<evidence type="ECO:0000313" key="3">
    <source>
        <dbReference type="EMBL" id="CAD7198506.1"/>
    </source>
</evidence>
<feature type="compositionally biased region" description="Polar residues" evidence="2">
    <location>
        <begin position="178"/>
        <end position="190"/>
    </location>
</feature>
<reference evidence="3" key="1">
    <citation type="submission" date="2020-11" db="EMBL/GenBank/DDBJ databases">
        <authorList>
            <person name="Tran Van P."/>
        </authorList>
    </citation>
    <scope>NUCLEOTIDE SEQUENCE</scope>
</reference>
<dbReference type="PANTHER" id="PTHR23159">
    <property type="entry name" value="CENTROSOMAL PROTEIN 2"/>
    <property type="match status" value="1"/>
</dbReference>
<dbReference type="PANTHER" id="PTHR23159:SF31">
    <property type="entry name" value="CENTROSOME-ASSOCIATED PROTEIN CEP250 ISOFORM X1"/>
    <property type="match status" value="1"/>
</dbReference>
<dbReference type="AlphaFoldDB" id="A0A7R8VHA3"/>
<accession>A0A7R8VHA3</accession>
<gene>
    <name evidence="3" type="ORF">TDIB3V08_LOCUS4785</name>
</gene>
<dbReference type="EMBL" id="OA566217">
    <property type="protein sequence ID" value="CAD7198506.1"/>
    <property type="molecule type" value="Genomic_DNA"/>
</dbReference>
<feature type="region of interest" description="Disordered" evidence="2">
    <location>
        <begin position="174"/>
        <end position="200"/>
    </location>
</feature>
<evidence type="ECO:0000256" key="1">
    <source>
        <dbReference type="SAM" id="Coils"/>
    </source>
</evidence>
<protein>
    <submittedName>
        <fullName evidence="3">Uncharacterized protein</fullName>
    </submittedName>
</protein>
<feature type="coiled-coil region" evidence="1">
    <location>
        <begin position="76"/>
        <end position="103"/>
    </location>
</feature>
<feature type="compositionally biased region" description="Low complexity" evidence="2">
    <location>
        <begin position="234"/>
        <end position="245"/>
    </location>
</feature>
<proteinExistence type="predicted"/>
<feature type="region of interest" description="Disordered" evidence="2">
    <location>
        <begin position="854"/>
        <end position="873"/>
    </location>
</feature>
<feature type="region of interest" description="Disordered" evidence="2">
    <location>
        <begin position="216"/>
        <end position="250"/>
    </location>
</feature>
<feature type="coiled-coil region" evidence="1">
    <location>
        <begin position="672"/>
        <end position="811"/>
    </location>
</feature>
<sequence>MNLCCGKVVAKCWDRRGLQYVLISPVVRSCGRVSEPTADGDGKIECGCIVLACGKPCDGRLMLKQPHTELFRKDNIESLSLLLTTTKDELLKLQKEHTDLLDNIQANEGSSTALQQLNQMNGSAHQTWGAAQQVVMKGLYEEGTQDVVTQVFIQDFNSTPWLVRLHNCILKETPSPFPQVTTSQSLQTALNGPRKEEPTAREQTALMGWVVSRQATHQPRFRHMQPDGTGRTGSSNPPNQPSKSPGIHHALSYGGAADLGRLQAESDMGPTVIPRLFHRAVRLDYIHPSPTSFHPLASELPITHLQCGPSYFCGLNIPVTSLFLSHIELSIQIKNLHLQHTEKDLEINSLKKILQEKTEKLAETANTIHGLEKNISELEKLLSHWKEKAYVAQNSLLSNEKEMIEFKTNLETEMVELSIESNTKVSKFSEIILNLKLELESACTDAKNYKLQLSENAELHEELSKFFPRALIGKVGDKTTCKVWCVQCGYMNQIFALQQVIEKCVAVRKKVYCSVVDLEKAYNQVNRSMVWMHVVDLEKAYNQVNRSMVWMHDYAVLMAEDERDLQNALNCLNGATDRMDLCIDVSKAKSDTLALSVACLSTELKVLGLIPVIAEQSLIGEILTSPPPSTLTMIKGLRANDSTPRALLHEKLKLQEDIFNTQEYISSLTMDNQGYKTKIDSLEKCIEELKNTSEEASQVLNTSLEQTRNENSHLTKQNKDLIIDLKKTAEAEEILKKKISSMQDDLDEVTALEAKIEASQLEQKTLLERCFSSSSTCDSLQRTVNEIRRRLEESQAALHEMGRENQNLQITPFERVQSEAKENLDPIRSDFIAQSVVCLLAELRVLAKARSGADERQEAGQGQNHKLETGPGQLAPSLVGWECEGWGQRAESLSAPLASVSEAYYHNKVYLVTYRWQLRYPGVGCDRPTGDEGRLNPQPSPTPSGWLWTLVNGVLTKSTRSTQSPTKLQQERLDTLQVHPTKIRNSISPSSAVELNTTNALANYATEAVNNMKAITQKKKAPPTIHLNVAPTGRCGAVLPPGSPCVDCTEVHSGLGLLRSTAAVETQSVIEKEKGKGEQVSANHVLQLQHSPEWSSRRVSACALRAKREKQYEATRKQAIPIKRPLYVGKDSANIFRLRVSCGQLNEPSSLLLQFSRPKLLLPYSSSSFVLKRLSLVLFQSHCFTEKIGSAED</sequence>
<name>A0A7R8VHA3_TIMDO</name>
<dbReference type="SUPFAM" id="SSF69979">
    <property type="entry name" value="Eea1 homodimerisation domain"/>
    <property type="match status" value="1"/>
</dbReference>
<keyword evidence="1" id="KW-0175">Coiled coil</keyword>
<feature type="coiled-coil region" evidence="1">
    <location>
        <begin position="347"/>
        <end position="388"/>
    </location>
</feature>
<evidence type="ECO:0000256" key="2">
    <source>
        <dbReference type="SAM" id="MobiDB-lite"/>
    </source>
</evidence>
<dbReference type="Gene3D" id="1.20.5.390">
    <property type="entry name" value="L1 transposable element, trimerization domain"/>
    <property type="match status" value="1"/>
</dbReference>
<organism evidence="3">
    <name type="scientific">Timema douglasi</name>
    <name type="common">Walking stick</name>
    <dbReference type="NCBI Taxonomy" id="61478"/>
    <lineage>
        <taxon>Eukaryota</taxon>
        <taxon>Metazoa</taxon>
        <taxon>Ecdysozoa</taxon>
        <taxon>Arthropoda</taxon>
        <taxon>Hexapoda</taxon>
        <taxon>Insecta</taxon>
        <taxon>Pterygota</taxon>
        <taxon>Neoptera</taxon>
        <taxon>Polyneoptera</taxon>
        <taxon>Phasmatodea</taxon>
        <taxon>Timematodea</taxon>
        <taxon>Timematoidea</taxon>
        <taxon>Timematidae</taxon>
        <taxon>Timema</taxon>
    </lineage>
</organism>